<gene>
    <name evidence="3" type="ORF">METZ01_LOCUS444277</name>
</gene>
<dbReference type="GO" id="GO:0005829">
    <property type="term" value="C:cytosol"/>
    <property type="evidence" value="ECO:0007669"/>
    <property type="project" value="TreeGrafter"/>
</dbReference>
<dbReference type="SUPFAM" id="SSF55298">
    <property type="entry name" value="YjgF-like"/>
    <property type="match status" value="1"/>
</dbReference>
<evidence type="ECO:0000256" key="2">
    <source>
        <dbReference type="SAM" id="MobiDB-lite"/>
    </source>
</evidence>
<proteinExistence type="inferred from homology"/>
<sequence>MSQTLGFTMPRLRKEPNVNERPEAKEPFYSLTRRAGNMLYLSGFGPVDDEMNVVGTDIGEQTRFTMRAMTRALAGEGATTAELVRVNVFLLNMDDRDGFNEAYMEFFSGAPMPTRRLVGAGDMYKQILVEIDGLAWLG</sequence>
<feature type="region of interest" description="Disordered" evidence="2">
    <location>
        <begin position="1"/>
        <end position="23"/>
    </location>
</feature>
<dbReference type="InterPro" id="IPR006175">
    <property type="entry name" value="YjgF/YER057c/UK114"/>
</dbReference>
<dbReference type="AlphaFoldDB" id="A0A382Z7J6"/>
<comment type="similarity">
    <text evidence="1">Belongs to the RutC family.</text>
</comment>
<dbReference type="PANTHER" id="PTHR11803:SF58">
    <property type="entry name" value="PROTEIN HMF1-RELATED"/>
    <property type="match status" value="1"/>
</dbReference>
<protein>
    <submittedName>
        <fullName evidence="3">Uncharacterized protein</fullName>
    </submittedName>
</protein>
<dbReference type="GO" id="GO:0019239">
    <property type="term" value="F:deaminase activity"/>
    <property type="evidence" value="ECO:0007669"/>
    <property type="project" value="TreeGrafter"/>
</dbReference>
<organism evidence="3">
    <name type="scientific">marine metagenome</name>
    <dbReference type="NCBI Taxonomy" id="408172"/>
    <lineage>
        <taxon>unclassified sequences</taxon>
        <taxon>metagenomes</taxon>
        <taxon>ecological metagenomes</taxon>
    </lineage>
</organism>
<dbReference type="Pfam" id="PF01042">
    <property type="entry name" value="Ribonuc_L-PSP"/>
    <property type="match status" value="1"/>
</dbReference>
<evidence type="ECO:0000313" key="3">
    <source>
        <dbReference type="EMBL" id="SVD91423.1"/>
    </source>
</evidence>
<accession>A0A382Z7J6</accession>
<dbReference type="PANTHER" id="PTHR11803">
    <property type="entry name" value="2-IMINOBUTANOATE/2-IMINOPROPANOATE DEAMINASE RIDA"/>
    <property type="match status" value="1"/>
</dbReference>
<dbReference type="InterPro" id="IPR035959">
    <property type="entry name" value="RutC-like_sf"/>
</dbReference>
<feature type="non-terminal residue" evidence="3">
    <location>
        <position position="138"/>
    </location>
</feature>
<dbReference type="Gene3D" id="3.30.1330.40">
    <property type="entry name" value="RutC-like"/>
    <property type="match status" value="1"/>
</dbReference>
<dbReference type="EMBL" id="UINC01181638">
    <property type="protein sequence ID" value="SVD91423.1"/>
    <property type="molecule type" value="Genomic_DNA"/>
</dbReference>
<reference evidence="3" key="1">
    <citation type="submission" date="2018-05" db="EMBL/GenBank/DDBJ databases">
        <authorList>
            <person name="Lanie J.A."/>
            <person name="Ng W.-L."/>
            <person name="Kazmierczak K.M."/>
            <person name="Andrzejewski T.M."/>
            <person name="Davidsen T.M."/>
            <person name="Wayne K.J."/>
            <person name="Tettelin H."/>
            <person name="Glass J.I."/>
            <person name="Rusch D."/>
            <person name="Podicherti R."/>
            <person name="Tsui H.-C.T."/>
            <person name="Winkler M.E."/>
        </authorList>
    </citation>
    <scope>NUCLEOTIDE SEQUENCE</scope>
</reference>
<evidence type="ECO:0000256" key="1">
    <source>
        <dbReference type="ARBA" id="ARBA00010552"/>
    </source>
</evidence>
<name>A0A382Z7J6_9ZZZZ</name>
<feature type="compositionally biased region" description="Basic and acidic residues" evidence="2">
    <location>
        <begin position="12"/>
        <end position="23"/>
    </location>
</feature>
<dbReference type="CDD" id="cd00448">
    <property type="entry name" value="YjgF_YER057c_UK114_family"/>
    <property type="match status" value="1"/>
</dbReference>